<dbReference type="Proteomes" id="UP000317646">
    <property type="component" value="Unassembled WGS sequence"/>
</dbReference>
<dbReference type="RefSeq" id="WP_140464636.1">
    <property type="nucleotide sequence ID" value="NZ_RCYZ01000001.1"/>
</dbReference>
<evidence type="ECO:0000313" key="1">
    <source>
        <dbReference type="EMBL" id="TPG72005.1"/>
    </source>
</evidence>
<dbReference type="AlphaFoldDB" id="A0A502HEA4"/>
<gene>
    <name evidence="1" type="ORF">EAH73_01805</name>
</gene>
<keyword evidence="2" id="KW-1185">Reference proteome</keyword>
<evidence type="ECO:0000313" key="2">
    <source>
        <dbReference type="Proteomes" id="UP000317646"/>
    </source>
</evidence>
<dbReference type="OrthoDB" id="9856388at2"/>
<sequence>MKTPAKTAKTIKGMNVATVKESAVRIVNLEISRQLTEAGRRACLDIGLLLVGVLEQYQVYYREVGHMAIDLATIQKHFAPAVWEKLNNNQRLVLEAAMHNQVKVVQGQIFQHMKYLLENKAGMDRMGPGGQEAVEARLRELQGLEEEAEPAHAAAL</sequence>
<reference evidence="1 2" key="1">
    <citation type="journal article" date="2019" name="Environ. Microbiol.">
        <title>Species interactions and distinct microbial communities in high Arctic permafrost affected cryosols are associated with the CH4 and CO2 gas fluxes.</title>
        <authorList>
            <person name="Altshuler I."/>
            <person name="Hamel J."/>
            <person name="Turney S."/>
            <person name="Magnuson E."/>
            <person name="Levesque R."/>
            <person name="Greer C."/>
            <person name="Whyte L.G."/>
        </authorList>
    </citation>
    <scope>NUCLEOTIDE SEQUENCE [LARGE SCALE GENOMIC DNA]</scope>
    <source>
        <strain evidence="1 2">S9.2P</strain>
    </source>
</reference>
<comment type="caution">
    <text evidence="1">The sequence shown here is derived from an EMBL/GenBank/DDBJ whole genome shotgun (WGS) entry which is preliminary data.</text>
</comment>
<name>A0A502HEA4_9BACT</name>
<protein>
    <submittedName>
        <fullName evidence="1">Uncharacterized protein</fullName>
    </submittedName>
</protein>
<proteinExistence type="predicted"/>
<dbReference type="EMBL" id="RCYZ01000001">
    <property type="protein sequence ID" value="TPG72005.1"/>
    <property type="molecule type" value="Genomic_DNA"/>
</dbReference>
<accession>A0A502HEA4</accession>
<organism evidence="1 2">
    <name type="scientific">Hymenobacter nivis</name>
    <dbReference type="NCBI Taxonomy" id="1850093"/>
    <lineage>
        <taxon>Bacteria</taxon>
        <taxon>Pseudomonadati</taxon>
        <taxon>Bacteroidota</taxon>
        <taxon>Cytophagia</taxon>
        <taxon>Cytophagales</taxon>
        <taxon>Hymenobacteraceae</taxon>
        <taxon>Hymenobacter</taxon>
    </lineage>
</organism>